<dbReference type="InterPro" id="IPR011234">
    <property type="entry name" value="Fumarylacetoacetase-like_C"/>
</dbReference>
<organism evidence="4">
    <name type="scientific">Dunaliella tertiolecta</name>
    <name type="common">Green alga</name>
    <dbReference type="NCBI Taxonomy" id="3047"/>
    <lineage>
        <taxon>Eukaryota</taxon>
        <taxon>Viridiplantae</taxon>
        <taxon>Chlorophyta</taxon>
        <taxon>core chlorophytes</taxon>
        <taxon>Chlorophyceae</taxon>
        <taxon>CS clade</taxon>
        <taxon>Chlamydomonadales</taxon>
        <taxon>Dunaliellaceae</taxon>
        <taxon>Dunaliella</taxon>
    </lineage>
</organism>
<reference evidence="4" key="1">
    <citation type="submission" date="2021-01" db="EMBL/GenBank/DDBJ databases">
        <authorList>
            <person name="Corre E."/>
            <person name="Pelletier E."/>
            <person name="Niang G."/>
            <person name="Scheremetjew M."/>
            <person name="Finn R."/>
            <person name="Kale V."/>
            <person name="Holt S."/>
            <person name="Cochrane G."/>
            <person name="Meng A."/>
            <person name="Brown T."/>
            <person name="Cohen L."/>
        </authorList>
    </citation>
    <scope>NUCLEOTIDE SEQUENCE</scope>
    <source>
        <strain evidence="4">CCMP1320</strain>
    </source>
</reference>
<evidence type="ECO:0000313" key="4">
    <source>
        <dbReference type="EMBL" id="CAE0495496.1"/>
    </source>
</evidence>
<comment type="similarity">
    <text evidence="1">Belongs to the FAH family.</text>
</comment>
<sequence>MQMSSRASRALASSLASLLRYGRQSRLLATSAAPSVLAVPNVWCVGRNYLEHCRELGNTAPSEEPMIFLKAGSSLLASGRKLVLPAWSRNVHHEIELGLILGSDLQPEKAVVTLDLTARDIQAGLKQRQWPWSLAKTFPHSTPVGSVFGINGMDLQKLELLLQVNGKLRQQSSTEHMIFPIAELVQYIKDRFPVVPGDLILTGTPEGVSAIQHGDHVVAQVFSEGRKTLLSEGSWEVVQG</sequence>
<accession>A0A7S3VMT6</accession>
<dbReference type="InterPro" id="IPR036663">
    <property type="entry name" value="Fumarylacetoacetase_C_sf"/>
</dbReference>
<feature type="domain" description="Fumarylacetoacetase-like C-terminal" evidence="3">
    <location>
        <begin position="42"/>
        <end position="221"/>
    </location>
</feature>
<dbReference type="Pfam" id="PF01557">
    <property type="entry name" value="FAA_hydrolase"/>
    <property type="match status" value="1"/>
</dbReference>
<evidence type="ECO:0000259" key="3">
    <source>
        <dbReference type="Pfam" id="PF01557"/>
    </source>
</evidence>
<evidence type="ECO:0000256" key="1">
    <source>
        <dbReference type="ARBA" id="ARBA00010211"/>
    </source>
</evidence>
<dbReference type="SUPFAM" id="SSF56529">
    <property type="entry name" value="FAH"/>
    <property type="match status" value="1"/>
</dbReference>
<dbReference type="EMBL" id="HBIP01017945">
    <property type="protein sequence ID" value="CAE0495496.1"/>
    <property type="molecule type" value="Transcribed_RNA"/>
</dbReference>
<dbReference type="PANTHER" id="PTHR11820:SF7">
    <property type="entry name" value="ACYLPYRUVASE FAHD1, MITOCHONDRIAL"/>
    <property type="match status" value="1"/>
</dbReference>
<keyword evidence="2" id="KW-0479">Metal-binding</keyword>
<protein>
    <recommendedName>
        <fullName evidence="3">Fumarylacetoacetase-like C-terminal domain-containing protein</fullName>
    </recommendedName>
</protein>
<gene>
    <name evidence="4" type="ORF">DTER00134_LOCUS10569</name>
</gene>
<proteinExistence type="inferred from homology"/>
<dbReference type="AlphaFoldDB" id="A0A7S3VMT6"/>
<dbReference type="GO" id="GO:0046872">
    <property type="term" value="F:metal ion binding"/>
    <property type="evidence" value="ECO:0007669"/>
    <property type="project" value="UniProtKB-KW"/>
</dbReference>
<evidence type="ECO:0000256" key="2">
    <source>
        <dbReference type="ARBA" id="ARBA00022723"/>
    </source>
</evidence>
<name>A0A7S3VMT6_DUNTE</name>
<dbReference type="Gene3D" id="3.90.850.10">
    <property type="entry name" value="Fumarylacetoacetase-like, C-terminal domain"/>
    <property type="match status" value="1"/>
</dbReference>
<dbReference type="GO" id="GO:0018773">
    <property type="term" value="F:acetylpyruvate hydrolase activity"/>
    <property type="evidence" value="ECO:0007669"/>
    <property type="project" value="TreeGrafter"/>
</dbReference>
<dbReference type="PANTHER" id="PTHR11820">
    <property type="entry name" value="ACYLPYRUVASE"/>
    <property type="match status" value="1"/>
</dbReference>